<dbReference type="Proteomes" id="UP000605676">
    <property type="component" value="Unassembled WGS sequence"/>
</dbReference>
<dbReference type="PANTHER" id="PTHR43421:SF1">
    <property type="entry name" value="METALLOPROTEASE PMBA"/>
    <property type="match status" value="1"/>
</dbReference>
<dbReference type="Gene3D" id="3.30.2290.10">
    <property type="entry name" value="PmbA/TldD superfamily"/>
    <property type="match status" value="1"/>
</dbReference>
<protein>
    <submittedName>
        <fullName evidence="5">TldD/PmbA family protein</fullName>
    </submittedName>
</protein>
<evidence type="ECO:0000259" key="2">
    <source>
        <dbReference type="Pfam" id="PF01523"/>
    </source>
</evidence>
<dbReference type="InterPro" id="IPR047657">
    <property type="entry name" value="PmbA"/>
</dbReference>
<feature type="domain" description="Metalloprotease TldD/E N-terminal" evidence="2">
    <location>
        <begin position="27"/>
        <end position="88"/>
    </location>
</feature>
<dbReference type="SUPFAM" id="SSF111283">
    <property type="entry name" value="Putative modulator of DNA gyrase, PmbA/TldD"/>
    <property type="match status" value="1"/>
</dbReference>
<dbReference type="EMBL" id="JAENRR010000047">
    <property type="protein sequence ID" value="MBK3518945.1"/>
    <property type="molecule type" value="Genomic_DNA"/>
</dbReference>
<gene>
    <name evidence="5" type="ORF">JIV24_16480</name>
</gene>
<dbReference type="Pfam" id="PF19290">
    <property type="entry name" value="PmbA_TldD_2nd"/>
    <property type="match status" value="1"/>
</dbReference>
<evidence type="ECO:0000259" key="4">
    <source>
        <dbReference type="Pfam" id="PF19290"/>
    </source>
</evidence>
<accession>A0ABS1HMX6</accession>
<dbReference type="InterPro" id="IPR036059">
    <property type="entry name" value="TldD/PmbA_sf"/>
</dbReference>
<dbReference type="InterPro" id="IPR045569">
    <property type="entry name" value="Metalloprtase-TldD/E_C"/>
</dbReference>
<evidence type="ECO:0000259" key="3">
    <source>
        <dbReference type="Pfam" id="PF19289"/>
    </source>
</evidence>
<comment type="caution">
    <text evidence="5">The sequence shown here is derived from an EMBL/GenBank/DDBJ whole genome shotgun (WGS) entry which is preliminary data.</text>
</comment>
<reference evidence="5 6" key="1">
    <citation type="submission" date="2021-01" db="EMBL/GenBank/DDBJ databases">
        <title>Carboxyliciviraga sp.nov., isolated from coastal sediments.</title>
        <authorList>
            <person name="Lu D."/>
            <person name="Zhang T."/>
        </authorList>
    </citation>
    <scope>NUCLEOTIDE SEQUENCE [LARGE SCALE GENOMIC DNA]</scope>
    <source>
        <strain evidence="5 6">N1Y132</strain>
    </source>
</reference>
<sequence>MNNKERQELAMWAVEFAKKKGASEVAASISNSRSVEIEVREQKIETIKESTSNGLNLNIYRDHKYSGHSTNNLNKKDLEKFISEAVEATKFLTADEFRELPDPSLYPTDLSKDLKLEDKSYANVTPEQRVNISKEIEQVARSKSDKIISATGGFSDDYSESVLVHSNGLVADLASTSFWAGGSVTIKDGDARPEGWHWGGDRYFTKMPSAQELGAKSAENALRKVGQTKIASGKYDMLIENRTSGRLLSLFFGAMRARSIQQKSSYLDGMIGEQIASPLLTIIDDPFIEGGFASRLYDGQGIAAHKRTMIEKGVLKEYYIDNYYGKKLGMKPNGGSNSNILFDYGSRDFDGIVKDVQNGIFVTSFNGGNSNSTTGDFSFGVSGFLVEGGKIVKAVNEMNISGNSKEFWKQLAEVGNDPYKYSSILSPTLLFEDIDFSGL</sequence>
<dbReference type="RefSeq" id="WP_200466166.1">
    <property type="nucleotide sequence ID" value="NZ_JAENRR010000047.1"/>
</dbReference>
<dbReference type="InterPro" id="IPR045570">
    <property type="entry name" value="Metalloprtase-TldD/E_cen_dom"/>
</dbReference>
<dbReference type="InterPro" id="IPR035068">
    <property type="entry name" value="TldD/PmbA_N"/>
</dbReference>
<dbReference type="Pfam" id="PF19289">
    <property type="entry name" value="PmbA_TldD_3rd"/>
    <property type="match status" value="1"/>
</dbReference>
<proteinExistence type="inferred from homology"/>
<feature type="domain" description="Metalloprotease TldD/E central" evidence="4">
    <location>
        <begin position="122"/>
        <end position="224"/>
    </location>
</feature>
<comment type="similarity">
    <text evidence="1">Belongs to the peptidase U62 family.</text>
</comment>
<keyword evidence="6" id="KW-1185">Reference proteome</keyword>
<evidence type="ECO:0000256" key="1">
    <source>
        <dbReference type="ARBA" id="ARBA00005836"/>
    </source>
</evidence>
<dbReference type="Pfam" id="PF01523">
    <property type="entry name" value="PmbA_TldD_1st"/>
    <property type="match status" value="1"/>
</dbReference>
<dbReference type="InterPro" id="IPR002510">
    <property type="entry name" value="Metalloprtase-TldD/E_N"/>
</dbReference>
<dbReference type="PANTHER" id="PTHR43421">
    <property type="entry name" value="METALLOPROTEASE PMBA"/>
    <property type="match status" value="1"/>
</dbReference>
<feature type="domain" description="Metalloprotease TldD/E C-terminal" evidence="3">
    <location>
        <begin position="232"/>
        <end position="438"/>
    </location>
</feature>
<evidence type="ECO:0000313" key="6">
    <source>
        <dbReference type="Proteomes" id="UP000605676"/>
    </source>
</evidence>
<organism evidence="5 6">
    <name type="scientific">Carboxylicivirga marina</name>
    <dbReference type="NCBI Taxonomy" id="2800988"/>
    <lineage>
        <taxon>Bacteria</taxon>
        <taxon>Pseudomonadati</taxon>
        <taxon>Bacteroidota</taxon>
        <taxon>Bacteroidia</taxon>
        <taxon>Marinilabiliales</taxon>
        <taxon>Marinilabiliaceae</taxon>
        <taxon>Carboxylicivirga</taxon>
    </lineage>
</organism>
<evidence type="ECO:0000313" key="5">
    <source>
        <dbReference type="EMBL" id="MBK3518945.1"/>
    </source>
</evidence>
<name>A0ABS1HMX6_9BACT</name>